<sequence length="374" mass="39814">MRATPGPAAGGTQKGSRHARAPSWPGWGALRCGRPPLQTWRPQTRRGSASLKHGLEVRSTSGSRLPHPGPNPPSCAPPGYVKTHVVRSRAADAEPRLASSVETSDAVPTRVEGRGVGALWRSGWRGAGAAAPLTLMRSRKLTGGVRSSARLRARSCSEASLAPAQDVTGSTSAKTACLTSSSHKAADRRTSKKFKCDRSHLLKVELQKLVPKSDSASLPKVAPKVPCENEFAEDSMLLLGREAGVATQQEAAAPPHSPCKAASDPCSAKTEDGLSTQEPSAGAGGEESNGCSVGQDQVALEREDVQKPLFQMDNSVFLDDDSNQPMPVSRFFGNVELMQDLPPASSACPSMSRREFRKMHFRAKDDEDDDDAEM</sequence>
<dbReference type="PANTHER" id="PTHR28491:SF1">
    <property type="entry name" value="UPF0688 PROTEIN C1ORF174"/>
    <property type="match status" value="1"/>
</dbReference>
<evidence type="ECO:0000313" key="5">
    <source>
        <dbReference type="EMBL" id="VTJ58614.1"/>
    </source>
</evidence>
<protein>
    <submittedName>
        <fullName evidence="5">Uncharacterized protein</fullName>
    </submittedName>
</protein>
<comment type="similarity">
    <text evidence="2">Belongs to the UPF0688 family.</text>
</comment>
<feature type="region of interest" description="Disordered" evidence="4">
    <location>
        <begin position="247"/>
        <end position="305"/>
    </location>
</feature>
<feature type="region of interest" description="Disordered" evidence="4">
    <location>
        <begin position="163"/>
        <end position="192"/>
    </location>
</feature>
<keyword evidence="6" id="KW-1185">Reference proteome</keyword>
<dbReference type="Pfam" id="PF15772">
    <property type="entry name" value="UPF0688"/>
    <property type="match status" value="1"/>
</dbReference>
<reference evidence="5" key="1">
    <citation type="submission" date="2019-04" db="EMBL/GenBank/DDBJ databases">
        <authorList>
            <person name="Alioto T."/>
            <person name="Alioto T."/>
        </authorList>
    </citation>
    <scope>NUCLEOTIDE SEQUENCE [LARGE SCALE GENOMIC DNA]</scope>
</reference>
<evidence type="ECO:0000256" key="1">
    <source>
        <dbReference type="ARBA" id="ARBA00004123"/>
    </source>
</evidence>
<comment type="caution">
    <text evidence="5">The sequence shown here is derived from an EMBL/GenBank/DDBJ whole genome shotgun (WGS) entry which is preliminary data.</text>
</comment>
<evidence type="ECO:0000256" key="2">
    <source>
        <dbReference type="ARBA" id="ARBA00006634"/>
    </source>
</evidence>
<proteinExistence type="inferred from homology"/>
<evidence type="ECO:0000256" key="4">
    <source>
        <dbReference type="SAM" id="MobiDB-lite"/>
    </source>
</evidence>
<dbReference type="EMBL" id="CABDUW010000104">
    <property type="protein sequence ID" value="VTJ58614.1"/>
    <property type="molecule type" value="Genomic_DNA"/>
</dbReference>
<evidence type="ECO:0000256" key="3">
    <source>
        <dbReference type="ARBA" id="ARBA00023242"/>
    </source>
</evidence>
<gene>
    <name evidence="5" type="ORF">MONAX_5E038078</name>
</gene>
<evidence type="ECO:0000313" key="6">
    <source>
        <dbReference type="Proteomes" id="UP000335636"/>
    </source>
</evidence>
<name>A0A5E4AMR5_MARMO</name>
<dbReference type="AlphaFoldDB" id="A0A5E4AMR5"/>
<feature type="region of interest" description="Disordered" evidence="4">
    <location>
        <begin position="1"/>
        <end position="78"/>
    </location>
</feature>
<dbReference type="PANTHER" id="PTHR28491">
    <property type="entry name" value="UPF0688 PROTEIN C1ORF174"/>
    <property type="match status" value="1"/>
</dbReference>
<dbReference type="Proteomes" id="UP000335636">
    <property type="component" value="Unassembled WGS sequence"/>
</dbReference>
<feature type="compositionally biased region" description="Pro residues" evidence="4">
    <location>
        <begin position="67"/>
        <end position="76"/>
    </location>
</feature>
<organism evidence="5 6">
    <name type="scientific">Marmota monax</name>
    <name type="common">Woodchuck</name>
    <dbReference type="NCBI Taxonomy" id="9995"/>
    <lineage>
        <taxon>Eukaryota</taxon>
        <taxon>Metazoa</taxon>
        <taxon>Chordata</taxon>
        <taxon>Craniata</taxon>
        <taxon>Vertebrata</taxon>
        <taxon>Euteleostomi</taxon>
        <taxon>Mammalia</taxon>
        <taxon>Eutheria</taxon>
        <taxon>Euarchontoglires</taxon>
        <taxon>Glires</taxon>
        <taxon>Rodentia</taxon>
        <taxon>Sciuromorpha</taxon>
        <taxon>Sciuridae</taxon>
        <taxon>Xerinae</taxon>
        <taxon>Marmotini</taxon>
        <taxon>Marmota</taxon>
    </lineage>
</organism>
<comment type="subcellular location">
    <subcellularLocation>
        <location evidence="1">Nucleus</location>
    </subcellularLocation>
</comment>
<dbReference type="GO" id="GO:0005634">
    <property type="term" value="C:nucleus"/>
    <property type="evidence" value="ECO:0007669"/>
    <property type="project" value="UniProtKB-SubCell"/>
</dbReference>
<feature type="compositionally biased region" description="Polar residues" evidence="4">
    <location>
        <begin position="167"/>
        <end position="183"/>
    </location>
</feature>
<keyword evidence="3" id="KW-0539">Nucleus</keyword>
<dbReference type="InterPro" id="IPR031530">
    <property type="entry name" value="UPF0688"/>
</dbReference>
<accession>A0A5E4AMR5</accession>